<protein>
    <submittedName>
        <fullName evidence="4">Electron transfer flavoprotein alpha subunit apoprotein</fullName>
    </submittedName>
</protein>
<dbReference type="RefSeq" id="WP_090204400.1">
    <property type="nucleotide sequence ID" value="NZ_LT629777.1"/>
</dbReference>
<reference evidence="5" key="1">
    <citation type="submission" date="2016-10" db="EMBL/GenBank/DDBJ databases">
        <authorList>
            <person name="Varghese N."/>
            <person name="Submissions S."/>
        </authorList>
    </citation>
    <scope>NUCLEOTIDE SEQUENCE [LARGE SCALE GENOMIC DNA]</scope>
    <source>
        <strain evidence="5">ATCC 23835</strain>
    </source>
</reference>
<dbReference type="Pfam" id="PF01012">
    <property type="entry name" value="ETF"/>
    <property type="match status" value="1"/>
</dbReference>
<feature type="domain" description="Electron transfer flavoprotein alpha/beta-subunit N-terminal" evidence="3">
    <location>
        <begin position="91"/>
        <end position="271"/>
    </location>
</feature>
<dbReference type="EMBL" id="LT629777">
    <property type="protein sequence ID" value="SDS56041.1"/>
    <property type="molecule type" value="Genomic_DNA"/>
</dbReference>
<dbReference type="InterPro" id="IPR014730">
    <property type="entry name" value="ETF_a/b_N"/>
</dbReference>
<dbReference type="SUPFAM" id="SSF52467">
    <property type="entry name" value="DHS-like NAD/FAD-binding domain"/>
    <property type="match status" value="1"/>
</dbReference>
<dbReference type="InterPro" id="IPR014729">
    <property type="entry name" value="Rossmann-like_a/b/a_fold"/>
</dbReference>
<dbReference type="SMART" id="SM00893">
    <property type="entry name" value="ETF"/>
    <property type="match status" value="1"/>
</dbReference>
<organism evidence="4 5">
    <name type="scientific">Pseudomonas asplenii</name>
    <dbReference type="NCBI Taxonomy" id="53407"/>
    <lineage>
        <taxon>Bacteria</taxon>
        <taxon>Pseudomonadati</taxon>
        <taxon>Pseudomonadota</taxon>
        <taxon>Gammaproteobacteria</taxon>
        <taxon>Pseudomonadales</taxon>
        <taxon>Pseudomonadaceae</taxon>
        <taxon>Pseudomonas</taxon>
    </lineage>
</organism>
<comment type="similarity">
    <text evidence="1">Belongs to the ETF alpha-subunit/FixB family.</text>
</comment>
<keyword evidence="2" id="KW-0249">Electron transport</keyword>
<dbReference type="Proteomes" id="UP000199524">
    <property type="component" value="Chromosome I"/>
</dbReference>
<dbReference type="InterPro" id="IPR029035">
    <property type="entry name" value="DHS-like_NAD/FAD-binding_dom"/>
</dbReference>
<keyword evidence="2" id="KW-0813">Transport</keyword>
<evidence type="ECO:0000256" key="1">
    <source>
        <dbReference type="ARBA" id="ARBA00005817"/>
    </source>
</evidence>
<dbReference type="GO" id="GO:0033539">
    <property type="term" value="P:fatty acid beta-oxidation using acyl-CoA dehydrogenase"/>
    <property type="evidence" value="ECO:0007669"/>
    <property type="project" value="TreeGrafter"/>
</dbReference>
<evidence type="ECO:0000313" key="5">
    <source>
        <dbReference type="Proteomes" id="UP000199524"/>
    </source>
</evidence>
<dbReference type="InterPro" id="IPR014731">
    <property type="entry name" value="ETF_asu_C"/>
</dbReference>
<keyword evidence="5" id="KW-1185">Reference proteome</keyword>
<evidence type="ECO:0000259" key="3">
    <source>
        <dbReference type="SMART" id="SM00893"/>
    </source>
</evidence>
<dbReference type="SUPFAM" id="SSF52402">
    <property type="entry name" value="Adenine nucleotide alpha hydrolases-like"/>
    <property type="match status" value="1"/>
</dbReference>
<dbReference type="Gene3D" id="3.40.50.620">
    <property type="entry name" value="HUPs"/>
    <property type="match status" value="1"/>
</dbReference>
<name>A0A1H1T7B0_9PSED</name>
<dbReference type="Gene3D" id="3.40.50.1220">
    <property type="entry name" value="TPP-binding domain"/>
    <property type="match status" value="1"/>
</dbReference>
<dbReference type="GO" id="GO:0009055">
    <property type="term" value="F:electron transfer activity"/>
    <property type="evidence" value="ECO:0007669"/>
    <property type="project" value="InterPro"/>
</dbReference>
<dbReference type="InterPro" id="IPR001308">
    <property type="entry name" value="ETF_a/FixB"/>
</dbReference>
<evidence type="ECO:0000313" key="4">
    <source>
        <dbReference type="EMBL" id="SDS56041.1"/>
    </source>
</evidence>
<dbReference type="PANTHER" id="PTHR43153:SF1">
    <property type="entry name" value="ELECTRON TRANSFER FLAVOPROTEIN SUBUNIT ALPHA, MITOCHONDRIAL"/>
    <property type="match status" value="1"/>
</dbReference>
<proteinExistence type="inferred from homology"/>
<evidence type="ECO:0000256" key="2">
    <source>
        <dbReference type="ARBA" id="ARBA00022982"/>
    </source>
</evidence>
<accession>A0A1H1T7B0</accession>
<dbReference type="Pfam" id="PF00766">
    <property type="entry name" value="ETF_alpha"/>
    <property type="match status" value="1"/>
</dbReference>
<dbReference type="GeneID" id="300206965"/>
<dbReference type="AlphaFoldDB" id="A0A1H1T7B0"/>
<dbReference type="GO" id="GO:0050660">
    <property type="term" value="F:flavin adenine dinucleotide binding"/>
    <property type="evidence" value="ECO:0007669"/>
    <property type="project" value="InterPro"/>
</dbReference>
<gene>
    <name evidence="4" type="ORF">SAMN05216598_1969</name>
</gene>
<sequence>MSDIIRRDPRAERIARNRLHPLHAAMQPVQHSWMGPNGIIRKNLHGVGFIGPNGIKRIDRSGAQQGGATKRSASVEVQLPLHQVVQPAFHICVVPDMVGGRLSSHDRDLLGLAHQLAGKDGAVLAVVFGEHKESTFETAGVDRLLVLEGDEFSGYSPEQRVQGLRAVDNQFSPRHWLLPDSRSGGGELGRRFAASLGERPATRVWQVKDGECIGRAGAGLQDLARPLARLILAAAECAESVSETRHEALPVELSTSVVRSLPRIEDLGAVAVDPAAIPMAEAEFIFSGGNGVQDWSLFHETAAALGATEGASRVAVDDGFMSRDRQVGASGTWVTARVYVAVGISGAIQHLQGIGACDKVVAINLDPGCDMIKRADLSVIGDSNEICRALIAAVTAYRNGAKRDAA</sequence>
<dbReference type="PANTHER" id="PTHR43153">
    <property type="entry name" value="ELECTRON TRANSFER FLAVOPROTEIN ALPHA"/>
    <property type="match status" value="1"/>
</dbReference>